<dbReference type="Pfam" id="PF13602">
    <property type="entry name" value="ADH_zinc_N_2"/>
    <property type="match status" value="1"/>
</dbReference>
<evidence type="ECO:0000313" key="3">
    <source>
        <dbReference type="Proteomes" id="UP001059836"/>
    </source>
</evidence>
<dbReference type="InterPro" id="IPR036291">
    <property type="entry name" value="NAD(P)-bd_dom_sf"/>
</dbReference>
<dbReference type="Pfam" id="PF08240">
    <property type="entry name" value="ADH_N"/>
    <property type="match status" value="1"/>
</dbReference>
<dbReference type="InterPro" id="IPR013154">
    <property type="entry name" value="ADH-like_N"/>
</dbReference>
<evidence type="ECO:0000313" key="2">
    <source>
        <dbReference type="EMBL" id="QHN37765.1"/>
    </source>
</evidence>
<dbReference type="PANTHER" id="PTHR44013">
    <property type="entry name" value="ZINC-TYPE ALCOHOL DEHYDROGENASE-LIKE PROTEIN C16A3.02C"/>
    <property type="match status" value="1"/>
</dbReference>
<name>A0ABX6ISC9_9ACTN</name>
<proteinExistence type="predicted"/>
<feature type="domain" description="Enoyl reductase (ER)" evidence="1">
    <location>
        <begin position="10"/>
        <end position="319"/>
    </location>
</feature>
<dbReference type="Gene3D" id="3.90.180.10">
    <property type="entry name" value="Medium-chain alcohol dehydrogenases, catalytic domain"/>
    <property type="match status" value="1"/>
</dbReference>
<dbReference type="InterPro" id="IPR052733">
    <property type="entry name" value="Chloroplast_QOR"/>
</dbReference>
<accession>A0ABX6ISC9</accession>
<protein>
    <submittedName>
        <fullName evidence="2">Zinc-binding dehydrogenase</fullName>
    </submittedName>
</protein>
<dbReference type="SUPFAM" id="SSF51735">
    <property type="entry name" value="NAD(P)-binding Rossmann-fold domains"/>
    <property type="match status" value="1"/>
</dbReference>
<reference evidence="2" key="1">
    <citation type="journal article" date="2021" name="Nat. Microbiol.">
        <title>Cocultivation of an ultrasmall environmental parasitic bacterium with lytic ability against bacteria associated with wastewater foams.</title>
        <authorList>
            <person name="Batinovic S."/>
            <person name="Rose J.J.A."/>
            <person name="Ratcliffe J."/>
            <person name="Seviour R.J."/>
            <person name="Petrovski S."/>
        </authorList>
    </citation>
    <scope>NUCLEOTIDE SEQUENCE</scope>
    <source>
        <strain evidence="2">CON9</strain>
    </source>
</reference>
<evidence type="ECO:0000259" key="1">
    <source>
        <dbReference type="SMART" id="SM00829"/>
    </source>
</evidence>
<dbReference type="PANTHER" id="PTHR44013:SF1">
    <property type="entry name" value="ZINC-TYPE ALCOHOL DEHYDROGENASE-LIKE PROTEIN C16A3.02C"/>
    <property type="match status" value="1"/>
</dbReference>
<dbReference type="EMBL" id="CP045809">
    <property type="protein sequence ID" value="QHN37765.1"/>
    <property type="molecule type" value="Genomic_DNA"/>
</dbReference>
<gene>
    <name evidence="2" type="ORF">GII31_22150</name>
</gene>
<dbReference type="Gene3D" id="3.40.50.720">
    <property type="entry name" value="NAD(P)-binding Rossmann-like Domain"/>
    <property type="match status" value="1"/>
</dbReference>
<keyword evidence="3" id="KW-1185">Reference proteome</keyword>
<dbReference type="InterPro" id="IPR020843">
    <property type="entry name" value="ER"/>
</dbReference>
<dbReference type="SUPFAM" id="SSF50129">
    <property type="entry name" value="GroES-like"/>
    <property type="match status" value="1"/>
</dbReference>
<dbReference type="SMART" id="SM00829">
    <property type="entry name" value="PKS_ER"/>
    <property type="match status" value="1"/>
</dbReference>
<sequence length="323" mass="33462">MRAIVQRRYGGSETFEITRLARPEPGPGEVLVRTRAAAIDRGTWHLMAGLPLIARPAIGMRRPRTPIPGRDIAGTIAAVGPGVTGFTCGDEVIGTADGSLAEYATVPLTRLAVAPSAAAPAQAAALPISGLTALQAVRTGRIAPGGRVLVTGASGGVGSYAVQIATAAGAEVIAAASGPKEDFVRSLGASGFIDYTAGPIDRTGARFDTVIDIAGYLPVRRLRRMLTNRGTLVVVGAETGGRWTDGVQRQLYAGVTSLFVRHRLTGLVSKETGADIAELAAMVDDGRIRPAVDKVFALDDAARAMDYLLSGAARGKIVVTLDR</sequence>
<organism evidence="2 3">
    <name type="scientific">Gordonia pseudamarae</name>
    <dbReference type="NCBI Taxonomy" id="2831662"/>
    <lineage>
        <taxon>Bacteria</taxon>
        <taxon>Bacillati</taxon>
        <taxon>Actinomycetota</taxon>
        <taxon>Actinomycetes</taxon>
        <taxon>Mycobacteriales</taxon>
        <taxon>Gordoniaceae</taxon>
        <taxon>Gordonia</taxon>
    </lineage>
</organism>
<dbReference type="InterPro" id="IPR011032">
    <property type="entry name" value="GroES-like_sf"/>
</dbReference>
<dbReference type="CDD" id="cd08267">
    <property type="entry name" value="MDR1"/>
    <property type="match status" value="1"/>
</dbReference>
<dbReference type="Proteomes" id="UP001059836">
    <property type="component" value="Chromosome"/>
</dbReference>